<name>A0A1H1LYF2_9MICO</name>
<dbReference type="Gene3D" id="3.30.230.10">
    <property type="match status" value="1"/>
</dbReference>
<proteinExistence type="inferred from homology"/>
<evidence type="ECO:0000313" key="9">
    <source>
        <dbReference type="EMBL" id="SDR79596.1"/>
    </source>
</evidence>
<sequence>MLAKANRITTADDYKGVVRRGRRYVTPHLVTYVRSGSEVQTSGARGARFGFIVAKTVGGAVQRNRVRRRLKAASFELLDQVHPGIDVVIRALPGSSDASWETMRSELATSLARSANPGAARRRENVS</sequence>
<keyword evidence="6 7" id="KW-0694">RNA-binding</keyword>
<reference evidence="10" key="1">
    <citation type="submission" date="2016-10" db="EMBL/GenBank/DDBJ databases">
        <authorList>
            <person name="Varghese N."/>
            <person name="Submissions S."/>
        </authorList>
    </citation>
    <scope>NUCLEOTIDE SEQUENCE [LARGE SCALE GENOMIC DNA]</scope>
    <source>
        <strain evidence="10">DSM 21772</strain>
    </source>
</reference>
<dbReference type="SUPFAM" id="SSF54211">
    <property type="entry name" value="Ribosomal protein S5 domain 2-like"/>
    <property type="match status" value="1"/>
</dbReference>
<comment type="similarity">
    <text evidence="7">Belongs to the RnpA family.</text>
</comment>
<comment type="function">
    <text evidence="1 7">RNaseP catalyzes the removal of the 5'-leader sequence from pre-tRNA to produce the mature 5'-terminus. It can also cleave other RNA substrates such as 4.5S RNA. The protein component plays an auxiliary but essential role in vivo by binding to the 5'-leader sequence and broadening the substrate specificity of the ribozyme.</text>
</comment>
<keyword evidence="4 7" id="KW-0255">Endonuclease</keyword>
<keyword evidence="3 7" id="KW-0540">Nuclease</keyword>
<dbReference type="OrthoDB" id="196964at2"/>
<dbReference type="AlphaFoldDB" id="A0A1H1LYF2"/>
<dbReference type="PANTHER" id="PTHR33992:SF1">
    <property type="entry name" value="RIBONUCLEASE P PROTEIN COMPONENT"/>
    <property type="match status" value="1"/>
</dbReference>
<keyword evidence="5 7" id="KW-0378">Hydrolase</keyword>
<protein>
    <recommendedName>
        <fullName evidence="7 8">Ribonuclease P protein component</fullName>
        <shortName evidence="7">RNase P protein</shortName>
        <shortName evidence="7">RNaseP protein</shortName>
        <ecNumber evidence="7 8">3.1.26.5</ecNumber>
    </recommendedName>
    <alternativeName>
        <fullName evidence="7">Protein C5</fullName>
    </alternativeName>
</protein>
<dbReference type="InterPro" id="IPR014721">
    <property type="entry name" value="Ribsml_uS5_D2-typ_fold_subgr"/>
</dbReference>
<dbReference type="Pfam" id="PF00825">
    <property type="entry name" value="Ribonuclease_P"/>
    <property type="match status" value="1"/>
</dbReference>
<evidence type="ECO:0000313" key="10">
    <source>
        <dbReference type="Proteomes" id="UP000181956"/>
    </source>
</evidence>
<dbReference type="EC" id="3.1.26.5" evidence="7 8"/>
<dbReference type="STRING" id="412690.SAMN04489834_0259"/>
<dbReference type="PROSITE" id="PS00648">
    <property type="entry name" value="RIBONUCLEASE_P"/>
    <property type="match status" value="1"/>
</dbReference>
<evidence type="ECO:0000256" key="6">
    <source>
        <dbReference type="ARBA" id="ARBA00022884"/>
    </source>
</evidence>
<organism evidence="9 10">
    <name type="scientific">Microterricola viridarii</name>
    <dbReference type="NCBI Taxonomy" id="412690"/>
    <lineage>
        <taxon>Bacteria</taxon>
        <taxon>Bacillati</taxon>
        <taxon>Actinomycetota</taxon>
        <taxon>Actinomycetes</taxon>
        <taxon>Micrococcales</taxon>
        <taxon>Microbacteriaceae</taxon>
        <taxon>Microterricola</taxon>
    </lineage>
</organism>
<dbReference type="EMBL" id="LT629742">
    <property type="protein sequence ID" value="SDR79596.1"/>
    <property type="molecule type" value="Genomic_DNA"/>
</dbReference>
<dbReference type="InterPro" id="IPR000100">
    <property type="entry name" value="RNase_P"/>
</dbReference>
<dbReference type="GO" id="GO:0042781">
    <property type="term" value="F:3'-tRNA processing endoribonuclease activity"/>
    <property type="evidence" value="ECO:0007669"/>
    <property type="project" value="TreeGrafter"/>
</dbReference>
<evidence type="ECO:0000256" key="3">
    <source>
        <dbReference type="ARBA" id="ARBA00022722"/>
    </source>
</evidence>
<dbReference type="Proteomes" id="UP000181956">
    <property type="component" value="Chromosome I"/>
</dbReference>
<dbReference type="RefSeq" id="WP_083362434.1">
    <property type="nucleotide sequence ID" value="NZ_LT629742.1"/>
</dbReference>
<evidence type="ECO:0000256" key="5">
    <source>
        <dbReference type="ARBA" id="ARBA00022801"/>
    </source>
</evidence>
<dbReference type="InterPro" id="IPR020568">
    <property type="entry name" value="Ribosomal_Su5_D2-typ_SF"/>
</dbReference>
<evidence type="ECO:0000256" key="4">
    <source>
        <dbReference type="ARBA" id="ARBA00022759"/>
    </source>
</evidence>
<evidence type="ECO:0000256" key="1">
    <source>
        <dbReference type="ARBA" id="ARBA00002663"/>
    </source>
</evidence>
<dbReference type="GO" id="GO:0000049">
    <property type="term" value="F:tRNA binding"/>
    <property type="evidence" value="ECO:0007669"/>
    <property type="project" value="UniProtKB-UniRule"/>
</dbReference>
<comment type="subunit">
    <text evidence="7">Consists of a catalytic RNA component (M1 or rnpB) and a protein subunit.</text>
</comment>
<dbReference type="InterPro" id="IPR020539">
    <property type="entry name" value="RNase_P_CS"/>
</dbReference>
<evidence type="ECO:0000256" key="2">
    <source>
        <dbReference type="ARBA" id="ARBA00022694"/>
    </source>
</evidence>
<dbReference type="GO" id="GO:0001682">
    <property type="term" value="P:tRNA 5'-leader removal"/>
    <property type="evidence" value="ECO:0007669"/>
    <property type="project" value="UniProtKB-UniRule"/>
</dbReference>
<evidence type="ECO:0000256" key="7">
    <source>
        <dbReference type="HAMAP-Rule" id="MF_00227"/>
    </source>
</evidence>
<accession>A0A1H1LYF2</accession>
<dbReference type="PANTHER" id="PTHR33992">
    <property type="entry name" value="RIBONUCLEASE P PROTEIN COMPONENT"/>
    <property type="match status" value="1"/>
</dbReference>
<dbReference type="GO" id="GO:0004526">
    <property type="term" value="F:ribonuclease P activity"/>
    <property type="evidence" value="ECO:0007669"/>
    <property type="project" value="UniProtKB-UniRule"/>
</dbReference>
<evidence type="ECO:0000256" key="8">
    <source>
        <dbReference type="NCBIfam" id="TIGR00188"/>
    </source>
</evidence>
<dbReference type="GO" id="GO:0030677">
    <property type="term" value="C:ribonuclease P complex"/>
    <property type="evidence" value="ECO:0007669"/>
    <property type="project" value="TreeGrafter"/>
</dbReference>
<gene>
    <name evidence="7" type="primary">rnpA</name>
    <name evidence="9" type="ORF">SAMN04489834_0259</name>
</gene>
<keyword evidence="10" id="KW-1185">Reference proteome</keyword>
<dbReference type="NCBIfam" id="TIGR00188">
    <property type="entry name" value="rnpA"/>
    <property type="match status" value="1"/>
</dbReference>
<comment type="catalytic activity">
    <reaction evidence="7">
        <text>Endonucleolytic cleavage of RNA, removing 5'-extranucleotides from tRNA precursor.</text>
        <dbReference type="EC" id="3.1.26.5"/>
    </reaction>
</comment>
<dbReference type="HAMAP" id="MF_00227">
    <property type="entry name" value="RNase_P"/>
    <property type="match status" value="1"/>
</dbReference>
<keyword evidence="2 7" id="KW-0819">tRNA processing</keyword>